<evidence type="ECO:0000259" key="1">
    <source>
        <dbReference type="Pfam" id="PF00294"/>
    </source>
</evidence>
<dbReference type="Pfam" id="PF00294">
    <property type="entry name" value="PfkB"/>
    <property type="match status" value="1"/>
</dbReference>
<dbReference type="InterPro" id="IPR029056">
    <property type="entry name" value="Ribokinase-like"/>
</dbReference>
<gene>
    <name evidence="2" type="ORF">MTTB_10180</name>
</gene>
<evidence type="ECO:0000313" key="2">
    <source>
        <dbReference type="EMBL" id="BDH79639.1"/>
    </source>
</evidence>
<dbReference type="SUPFAM" id="SSF53613">
    <property type="entry name" value="Ribokinase-like"/>
    <property type="match status" value="1"/>
</dbReference>
<accession>A0ABM7YE04</accession>
<dbReference type="InterPro" id="IPR011611">
    <property type="entry name" value="PfkB_dom"/>
</dbReference>
<proteinExistence type="predicted"/>
<evidence type="ECO:0000313" key="3">
    <source>
        <dbReference type="Proteomes" id="UP000831817"/>
    </source>
</evidence>
<dbReference type="Gene3D" id="3.40.1190.20">
    <property type="match status" value="1"/>
</dbReference>
<sequence>MGYLLIGPVTQDKNIIEGNEILKVGGPVYYQSKVFSKLGIEHAAIITLSREDKKLLDEFPQETMIIPLWGDNTLEFENRYFNHGKRMQRSNFAKNPITAKDIKPMIKYEWDGIILDPLVPTDIPIQTLEFIANQQDNIYLGLQGYLRRGKDGRVYLRPPENIKGILGMVDKVFLDEEEAGIFKPDLVEAAMFLGSMGPSETIITCGERGSIIYSNGRIWRIKAVPASRILDPTGLGDVYMAAYIHMREKRPPGEAGEFASWVATEKIEGKLLDS</sequence>
<dbReference type="EMBL" id="AP025698">
    <property type="protein sequence ID" value="BDH79639.1"/>
    <property type="molecule type" value="Genomic_DNA"/>
</dbReference>
<protein>
    <submittedName>
        <fullName evidence="2">Ribokinase</fullName>
    </submittedName>
</protein>
<keyword evidence="3" id="KW-1185">Reference proteome</keyword>
<dbReference type="GeneID" id="71965538"/>
<dbReference type="RefSeq" id="WP_248563983.1">
    <property type="nucleotide sequence ID" value="NZ_AP025698.1"/>
</dbReference>
<name>A0ABM7YE04_9EURY</name>
<reference evidence="2 3" key="1">
    <citation type="submission" date="2022-04" db="EMBL/GenBank/DDBJ databases">
        <title>Complete genome of Methanothermobacter tenebrarum strain RMAS.</title>
        <authorList>
            <person name="Nakamura K."/>
            <person name="Oshima K."/>
            <person name="Hattori M."/>
            <person name="Kamagata Y."/>
            <person name="Takamizawa K."/>
        </authorList>
    </citation>
    <scope>NUCLEOTIDE SEQUENCE [LARGE SCALE GENOMIC DNA]</scope>
    <source>
        <strain evidence="2 3">RMAS</strain>
    </source>
</reference>
<organism evidence="2 3">
    <name type="scientific">Methanothermobacter tenebrarum</name>
    <dbReference type="NCBI Taxonomy" id="680118"/>
    <lineage>
        <taxon>Archaea</taxon>
        <taxon>Methanobacteriati</taxon>
        <taxon>Methanobacteriota</taxon>
        <taxon>Methanomada group</taxon>
        <taxon>Methanobacteria</taxon>
        <taxon>Methanobacteriales</taxon>
        <taxon>Methanobacteriaceae</taxon>
        <taxon>Methanothermobacter</taxon>
    </lineage>
</organism>
<dbReference type="Proteomes" id="UP000831817">
    <property type="component" value="Chromosome"/>
</dbReference>
<feature type="domain" description="Carbohydrate kinase PfkB" evidence="1">
    <location>
        <begin position="161"/>
        <end position="268"/>
    </location>
</feature>